<comment type="caution">
    <text evidence="2">The sequence shown here is derived from an EMBL/GenBank/DDBJ whole genome shotgun (WGS) entry which is preliminary data.</text>
</comment>
<proteinExistence type="predicted"/>
<protein>
    <recommendedName>
        <fullName evidence="4">YrhK domain-containing protein</fullName>
    </recommendedName>
</protein>
<gene>
    <name evidence="2" type="ORF">BKA16_004492</name>
</gene>
<organism evidence="2 3">
    <name type="scientific">Gordonia humi</name>
    <dbReference type="NCBI Taxonomy" id="686429"/>
    <lineage>
        <taxon>Bacteria</taxon>
        <taxon>Bacillati</taxon>
        <taxon>Actinomycetota</taxon>
        <taxon>Actinomycetes</taxon>
        <taxon>Mycobacteriales</taxon>
        <taxon>Gordoniaceae</taxon>
        <taxon>Gordonia</taxon>
    </lineage>
</organism>
<feature type="transmembrane region" description="Helical" evidence="1">
    <location>
        <begin position="50"/>
        <end position="69"/>
    </location>
</feature>
<dbReference type="EMBL" id="JACIFP010000001">
    <property type="protein sequence ID" value="MBB4137940.1"/>
    <property type="molecule type" value="Genomic_DNA"/>
</dbReference>
<evidence type="ECO:0000256" key="1">
    <source>
        <dbReference type="SAM" id="Phobius"/>
    </source>
</evidence>
<name>A0A840FCU7_9ACTN</name>
<feature type="transmembrane region" description="Helical" evidence="1">
    <location>
        <begin position="21"/>
        <end position="44"/>
    </location>
</feature>
<keyword evidence="3" id="KW-1185">Reference proteome</keyword>
<dbReference type="AlphaFoldDB" id="A0A840FCU7"/>
<feature type="transmembrane region" description="Helical" evidence="1">
    <location>
        <begin position="127"/>
        <end position="144"/>
    </location>
</feature>
<feature type="transmembrane region" description="Helical" evidence="1">
    <location>
        <begin position="164"/>
        <end position="181"/>
    </location>
</feature>
<sequence>MSVARGSFVGRLLMPTLAKQCIGFMIGSFLFALGSAPGFGTWAGATASNVSYFIGAWFFTAAGLVQLALSGAMTTKVSYGSGTMFRAEWLAASTQSVGTVLFNVSTTAALYIKSVHGTQQLVWNPDAGGSVFFLVSGWFVLVALKHTDGRVWAPRSSDWWCGQINMLGCIAFGVSAVGGFVSRTGNTVDAVLANTGTFIGALCFFSASFIALVVAKRDARPVTAPVTA</sequence>
<keyword evidence="1" id="KW-0472">Membrane</keyword>
<evidence type="ECO:0008006" key="4">
    <source>
        <dbReference type="Google" id="ProtNLM"/>
    </source>
</evidence>
<dbReference type="Proteomes" id="UP000551501">
    <property type="component" value="Unassembled WGS sequence"/>
</dbReference>
<accession>A0A840FCU7</accession>
<feature type="transmembrane region" description="Helical" evidence="1">
    <location>
        <begin position="89"/>
        <end position="112"/>
    </location>
</feature>
<evidence type="ECO:0000313" key="3">
    <source>
        <dbReference type="Proteomes" id="UP000551501"/>
    </source>
</evidence>
<keyword evidence="1" id="KW-1133">Transmembrane helix</keyword>
<keyword evidence="1" id="KW-0812">Transmembrane</keyword>
<reference evidence="2 3" key="1">
    <citation type="submission" date="2020-08" db="EMBL/GenBank/DDBJ databases">
        <title>Sequencing the genomes of 1000 actinobacteria strains.</title>
        <authorList>
            <person name="Klenk H.-P."/>
        </authorList>
    </citation>
    <scope>NUCLEOTIDE SEQUENCE [LARGE SCALE GENOMIC DNA]</scope>
    <source>
        <strain evidence="2 3">DSM 45298</strain>
    </source>
</reference>
<feature type="transmembrane region" description="Helical" evidence="1">
    <location>
        <begin position="193"/>
        <end position="215"/>
    </location>
</feature>
<evidence type="ECO:0000313" key="2">
    <source>
        <dbReference type="EMBL" id="MBB4137940.1"/>
    </source>
</evidence>